<evidence type="ECO:0000313" key="3">
    <source>
        <dbReference type="Proteomes" id="UP001056855"/>
    </source>
</evidence>
<gene>
    <name evidence="2" type="ORF">NGM29_14135</name>
</gene>
<dbReference type="AlphaFoldDB" id="A0A9E7N725"/>
<feature type="region of interest" description="Disordered" evidence="1">
    <location>
        <begin position="23"/>
        <end position="77"/>
    </location>
</feature>
<reference evidence="2" key="1">
    <citation type="submission" date="2022-06" db="EMBL/GenBank/DDBJ databases">
        <title>Diverse halophilic archaea isolated from saline environments.</title>
        <authorList>
            <person name="Cui H.-L."/>
        </authorList>
    </citation>
    <scope>NUCLEOTIDE SEQUENCE</scope>
    <source>
        <strain evidence="2">WLHS1</strain>
    </source>
</reference>
<dbReference type="KEGG" id="sawl:NGM29_14135"/>
<name>A0A9E7N725_9EURY</name>
<protein>
    <submittedName>
        <fullName evidence="2">Uncharacterized protein</fullName>
    </submittedName>
</protein>
<dbReference type="GeneID" id="73291207"/>
<evidence type="ECO:0000313" key="2">
    <source>
        <dbReference type="EMBL" id="UTF52907.1"/>
    </source>
</evidence>
<evidence type="ECO:0000256" key="1">
    <source>
        <dbReference type="SAM" id="MobiDB-lite"/>
    </source>
</evidence>
<dbReference type="RefSeq" id="WP_254156985.1">
    <property type="nucleotide sequence ID" value="NZ_CP100355.1"/>
</dbReference>
<proteinExistence type="predicted"/>
<accession>A0A9E7N725</accession>
<dbReference type="Proteomes" id="UP001056855">
    <property type="component" value="Chromosome"/>
</dbReference>
<feature type="compositionally biased region" description="Polar residues" evidence="1">
    <location>
        <begin position="49"/>
        <end position="70"/>
    </location>
</feature>
<keyword evidence="3" id="KW-1185">Reference proteome</keyword>
<sequence length="387" mass="41408">MDPSRRTILRSGALGVGFVVAGCLDASPTGSSPGEDGKDDPNDGDGANGTDSTNGTDDSKNNDGTGSSPKITDVETIDLDPRTDELLWASDGIGTVALITDADVLERLDAVATNRSAETVDPFLEETDFETEVLVLVESGGPTVCHDSIEVSDVTFDAQESAITATATVVDSSEGSCGEALAYPSSLTRVSFEDRMWLHNAVVTLTDGWGNTETVEAAHERVIDPSELEGGVEPDGDPTAIPEALECSDDEFQRLAAAQSVRWGDADAFAMRVDPLEVTRGESVSITMRNLTSVEQGTGNDRKFSLEVRTEAGWQEVRGHRSEHGIGYTDEGIIHRPGEGFDWEIELTEAAVQELYSGLEVCPGIPAGRYRFVYWPLDLAVAFDVLE</sequence>
<organism evidence="2 3">
    <name type="scientific">Natronosalvus rutilus</name>
    <dbReference type="NCBI Taxonomy" id="2953753"/>
    <lineage>
        <taxon>Archaea</taxon>
        <taxon>Methanobacteriati</taxon>
        <taxon>Methanobacteriota</taxon>
        <taxon>Stenosarchaea group</taxon>
        <taxon>Halobacteria</taxon>
        <taxon>Halobacteriales</taxon>
        <taxon>Natrialbaceae</taxon>
        <taxon>Natronosalvus</taxon>
    </lineage>
</organism>
<dbReference type="EMBL" id="CP100355">
    <property type="protein sequence ID" value="UTF52907.1"/>
    <property type="molecule type" value="Genomic_DNA"/>
</dbReference>
<dbReference type="PROSITE" id="PS51257">
    <property type="entry name" value="PROKAR_LIPOPROTEIN"/>
    <property type="match status" value="1"/>
</dbReference>